<sequence length="544" mass="61341">MDNSTSNNTILLSTTDSTSSIITSDLISSYTTKESTSSLTSTETGFTTIDIAVQVINKIMGTTATDETTLSAIIESTVLLDESTVLLDESTAFLKGQFNTTFGFNGTDGNIDKNALLQWENYNLAKALTPVTIYLIILMIIGVFGNSLVIYVYKFRFKRSTSRIFILSLAIFDLLTCLFGMPYHILDMIYPLTFVWNGVCKGLSFALTFTILASIFVLNLIAIDRYRKICIPFKKQLSGKGTLIMCWVVVFVALIMAVPIIFIYGSVEVETRIPNVPGMECYISADLMDSVIPMIYDATNILIFVVTVFLLSGLYIKVGIVVWERKQFHEIVRNASKHSTTSGTSTPETMVFQMHALNDEAKLGVQLKKSNSDNAVQLYNTKTPIYKQPSIDSSRMSPTIRKKEKNAQQKQMKRLMSELSTVSGDETNTTGKSASVSNKKQMRTIRITAMLFIITLIFIVSFLPYLTIQIMNGLDGNFWNDMSITELILVHLLMRTYFINNMINPIVYWFLDKKFKQEVRKFFRDISKCKWSKTFKPGNRSLTS</sequence>
<feature type="transmembrane region" description="Helical" evidence="9">
    <location>
        <begin position="131"/>
        <end position="152"/>
    </location>
</feature>
<evidence type="ECO:0000256" key="4">
    <source>
        <dbReference type="ARBA" id="ARBA00023040"/>
    </source>
</evidence>
<keyword evidence="7 8" id="KW-0807">Transducer</keyword>
<feature type="domain" description="G-protein coupled receptors family 1 profile" evidence="10">
    <location>
        <begin position="145"/>
        <end position="508"/>
    </location>
</feature>
<evidence type="ECO:0000256" key="6">
    <source>
        <dbReference type="ARBA" id="ARBA00023170"/>
    </source>
</evidence>
<reference evidence="11" key="1">
    <citation type="submission" date="2021-03" db="EMBL/GenBank/DDBJ databases">
        <authorList>
            <person name="Bekaert M."/>
        </authorList>
    </citation>
    <scope>NUCLEOTIDE SEQUENCE</scope>
</reference>
<evidence type="ECO:0000256" key="1">
    <source>
        <dbReference type="ARBA" id="ARBA00004141"/>
    </source>
</evidence>
<name>A0A8S3Q1W0_MYTED</name>
<feature type="transmembrane region" description="Helical" evidence="9">
    <location>
        <begin position="301"/>
        <end position="323"/>
    </location>
</feature>
<keyword evidence="12" id="KW-1185">Reference proteome</keyword>
<dbReference type="PANTHER" id="PTHR24238">
    <property type="entry name" value="G-PROTEIN COUPLED RECEPTOR"/>
    <property type="match status" value="1"/>
</dbReference>
<feature type="transmembrane region" description="Helical" evidence="9">
    <location>
        <begin position="447"/>
        <end position="468"/>
    </location>
</feature>
<protein>
    <recommendedName>
        <fullName evidence="10">G-protein coupled receptors family 1 profile domain-containing protein</fullName>
    </recommendedName>
</protein>
<evidence type="ECO:0000256" key="2">
    <source>
        <dbReference type="ARBA" id="ARBA00022692"/>
    </source>
</evidence>
<dbReference type="Proteomes" id="UP000683360">
    <property type="component" value="Unassembled WGS sequence"/>
</dbReference>
<dbReference type="Gene3D" id="1.20.1070.10">
    <property type="entry name" value="Rhodopsin 7-helix transmembrane proteins"/>
    <property type="match status" value="1"/>
</dbReference>
<dbReference type="OrthoDB" id="5969463at2759"/>
<evidence type="ECO:0000256" key="9">
    <source>
        <dbReference type="SAM" id="Phobius"/>
    </source>
</evidence>
<evidence type="ECO:0000313" key="11">
    <source>
        <dbReference type="EMBL" id="CAG2189886.1"/>
    </source>
</evidence>
<comment type="caution">
    <text evidence="11">The sequence shown here is derived from an EMBL/GenBank/DDBJ whole genome shotgun (WGS) entry which is preliminary data.</text>
</comment>
<keyword evidence="2 8" id="KW-0812">Transmembrane</keyword>
<keyword evidence="6 8" id="KW-0675">Receptor</keyword>
<organism evidence="11 12">
    <name type="scientific">Mytilus edulis</name>
    <name type="common">Blue mussel</name>
    <dbReference type="NCBI Taxonomy" id="6550"/>
    <lineage>
        <taxon>Eukaryota</taxon>
        <taxon>Metazoa</taxon>
        <taxon>Spiralia</taxon>
        <taxon>Lophotrochozoa</taxon>
        <taxon>Mollusca</taxon>
        <taxon>Bivalvia</taxon>
        <taxon>Autobranchia</taxon>
        <taxon>Pteriomorphia</taxon>
        <taxon>Mytilida</taxon>
        <taxon>Mytiloidea</taxon>
        <taxon>Mytilidae</taxon>
        <taxon>Mytilinae</taxon>
        <taxon>Mytilus</taxon>
    </lineage>
</organism>
<gene>
    <name evidence="11" type="ORF">MEDL_5217</name>
</gene>
<evidence type="ECO:0000256" key="3">
    <source>
        <dbReference type="ARBA" id="ARBA00022989"/>
    </source>
</evidence>
<dbReference type="InterPro" id="IPR000276">
    <property type="entry name" value="GPCR_Rhodpsn"/>
</dbReference>
<evidence type="ECO:0000259" key="10">
    <source>
        <dbReference type="PROSITE" id="PS50262"/>
    </source>
</evidence>
<evidence type="ECO:0000256" key="8">
    <source>
        <dbReference type="RuleBase" id="RU000688"/>
    </source>
</evidence>
<proteinExistence type="inferred from homology"/>
<keyword evidence="4 8" id="KW-0297">G-protein coupled receptor</keyword>
<evidence type="ECO:0000256" key="7">
    <source>
        <dbReference type="ARBA" id="ARBA00023224"/>
    </source>
</evidence>
<feature type="transmembrane region" description="Helical" evidence="9">
    <location>
        <begin position="203"/>
        <end position="223"/>
    </location>
</feature>
<feature type="transmembrane region" description="Helical" evidence="9">
    <location>
        <begin position="488"/>
        <end position="511"/>
    </location>
</feature>
<dbReference type="PANTHER" id="PTHR24238:SF47">
    <property type="entry name" value="ECDYSTEROIDS_DOPAMINE RECEPTOR-RELATED"/>
    <property type="match status" value="1"/>
</dbReference>
<dbReference type="PRINTS" id="PR00237">
    <property type="entry name" value="GPCRRHODOPSN"/>
</dbReference>
<dbReference type="SUPFAM" id="SSF81321">
    <property type="entry name" value="Family A G protein-coupled receptor-like"/>
    <property type="match status" value="1"/>
</dbReference>
<evidence type="ECO:0000256" key="5">
    <source>
        <dbReference type="ARBA" id="ARBA00023136"/>
    </source>
</evidence>
<feature type="transmembrane region" description="Helical" evidence="9">
    <location>
        <begin position="164"/>
        <end position="183"/>
    </location>
</feature>
<keyword evidence="5 9" id="KW-0472">Membrane</keyword>
<comment type="subcellular location">
    <subcellularLocation>
        <location evidence="1">Membrane</location>
        <topology evidence="1">Multi-pass membrane protein</topology>
    </subcellularLocation>
</comment>
<comment type="similarity">
    <text evidence="8">Belongs to the G-protein coupled receptor 1 family.</text>
</comment>
<dbReference type="PROSITE" id="PS50262">
    <property type="entry name" value="G_PROTEIN_RECEP_F1_2"/>
    <property type="match status" value="1"/>
</dbReference>
<accession>A0A8S3Q1W0</accession>
<evidence type="ECO:0000313" key="12">
    <source>
        <dbReference type="Proteomes" id="UP000683360"/>
    </source>
</evidence>
<keyword evidence="3 9" id="KW-1133">Transmembrane helix</keyword>
<dbReference type="EMBL" id="CAJPWZ010000306">
    <property type="protein sequence ID" value="CAG2189886.1"/>
    <property type="molecule type" value="Genomic_DNA"/>
</dbReference>
<dbReference type="CDD" id="cd00637">
    <property type="entry name" value="7tm_classA_rhodopsin-like"/>
    <property type="match status" value="1"/>
</dbReference>
<dbReference type="InterPro" id="IPR017452">
    <property type="entry name" value="GPCR_Rhodpsn_7TM"/>
</dbReference>
<dbReference type="Pfam" id="PF00001">
    <property type="entry name" value="7tm_1"/>
    <property type="match status" value="1"/>
</dbReference>
<dbReference type="PROSITE" id="PS00237">
    <property type="entry name" value="G_PROTEIN_RECEP_F1_1"/>
    <property type="match status" value="1"/>
</dbReference>
<feature type="transmembrane region" description="Helical" evidence="9">
    <location>
        <begin position="244"/>
        <end position="267"/>
    </location>
</feature>
<dbReference type="GO" id="GO:0004930">
    <property type="term" value="F:G protein-coupled receptor activity"/>
    <property type="evidence" value="ECO:0007669"/>
    <property type="project" value="UniProtKB-KW"/>
</dbReference>
<dbReference type="GO" id="GO:0016020">
    <property type="term" value="C:membrane"/>
    <property type="evidence" value="ECO:0007669"/>
    <property type="project" value="UniProtKB-SubCell"/>
</dbReference>
<dbReference type="AlphaFoldDB" id="A0A8S3Q1W0"/>